<dbReference type="InterPro" id="IPR026906">
    <property type="entry name" value="LRR_5"/>
</dbReference>
<dbReference type="InterPro" id="IPR053139">
    <property type="entry name" value="Surface_bspA-like"/>
</dbReference>
<dbReference type="EMBL" id="JAPFFF010000073">
    <property type="protein sequence ID" value="KAK8835860.1"/>
    <property type="molecule type" value="Genomic_DNA"/>
</dbReference>
<evidence type="ECO:0000313" key="1">
    <source>
        <dbReference type="EMBL" id="KAK8835860.1"/>
    </source>
</evidence>
<dbReference type="PANTHER" id="PTHR45661">
    <property type="entry name" value="SURFACE ANTIGEN"/>
    <property type="match status" value="1"/>
</dbReference>
<dbReference type="PANTHER" id="PTHR45661:SF3">
    <property type="entry name" value="IG-LIKE DOMAIN-CONTAINING PROTEIN"/>
    <property type="match status" value="1"/>
</dbReference>
<dbReference type="SUPFAM" id="SSF52058">
    <property type="entry name" value="L domain-like"/>
    <property type="match status" value="2"/>
</dbReference>
<dbReference type="Gene3D" id="3.80.10.10">
    <property type="entry name" value="Ribonuclease Inhibitor"/>
    <property type="match status" value="3"/>
</dbReference>
<dbReference type="InterPro" id="IPR032675">
    <property type="entry name" value="LRR_dom_sf"/>
</dbReference>
<dbReference type="Gene3D" id="3.40.50.12480">
    <property type="match status" value="4"/>
</dbReference>
<accession>A0ABR2GPI7</accession>
<evidence type="ECO:0000313" key="2">
    <source>
        <dbReference type="Proteomes" id="UP001470230"/>
    </source>
</evidence>
<proteinExistence type="predicted"/>
<dbReference type="Proteomes" id="UP001470230">
    <property type="component" value="Unassembled WGS sequence"/>
</dbReference>
<protein>
    <submittedName>
        <fullName evidence="1">Uncharacterized protein</fullName>
    </submittedName>
</protein>
<dbReference type="SUPFAM" id="SSF48403">
    <property type="entry name" value="Ankyrin repeat"/>
    <property type="match status" value="1"/>
</dbReference>
<name>A0ABR2GPI7_9EUKA</name>
<organism evidence="1 2">
    <name type="scientific">Tritrichomonas musculus</name>
    <dbReference type="NCBI Taxonomy" id="1915356"/>
    <lineage>
        <taxon>Eukaryota</taxon>
        <taxon>Metamonada</taxon>
        <taxon>Parabasalia</taxon>
        <taxon>Tritrichomonadida</taxon>
        <taxon>Tritrichomonadidae</taxon>
        <taxon>Tritrichomonas</taxon>
    </lineage>
</organism>
<gene>
    <name evidence="1" type="ORF">M9Y10_040416</name>
</gene>
<dbReference type="InterPro" id="IPR036770">
    <property type="entry name" value="Ankyrin_rpt-contain_sf"/>
</dbReference>
<reference evidence="1 2" key="1">
    <citation type="submission" date="2024-04" db="EMBL/GenBank/DDBJ databases">
        <title>Tritrichomonas musculus Genome.</title>
        <authorList>
            <person name="Alves-Ferreira E."/>
            <person name="Grigg M."/>
            <person name="Lorenzi H."/>
            <person name="Galac M."/>
        </authorList>
    </citation>
    <scope>NUCLEOTIDE SEQUENCE [LARGE SCALE GENOMIC DNA]</scope>
    <source>
        <strain evidence="1 2">EAF2021</strain>
    </source>
</reference>
<keyword evidence="2" id="KW-1185">Reference proteome</keyword>
<dbReference type="Pfam" id="PF13306">
    <property type="entry name" value="LRR_5"/>
    <property type="match status" value="2"/>
</dbReference>
<sequence length="802" mass="90450">MTLKYYFDQQKNLYTALIEYINDQDNDETKYQNIIKKFKDQKFGEKYDDTVENLHMLVKVWENHHRTHTFLNKIKRILLNFKSKIKETLPNNKIFKIFQSDKLLLLFIIQNNFITIDESISRMLLNNDIEFNTNYRHFFFPEIQSEISEQKKKEIEQEMKNINPDIFVNFEEKRQIGENDSYICKLIREDSIKDFISYLNRTNTPLSSQIKGSIFETNSFLIQNEPSLIEYAAFFGSIQVFNYLKINGIEINQSSLAYSIHSDNDELINIAIESQDKLSKESSEIILKESIKCHHNNIAYYIIDNNIDPKYFTDLKYKYGEHINCYSFQYYNLEFIPNKFSDFYIIFYLVEFDYLKAVKIYLSSKKIDIRNLKLSMKKYKEMPDLKNYIRYVTPLFDAVYQNNEEMINNILVYQTKIKKTCGIFNKNEKLTQIMISDKIETIGNGSFYFCSLLKNVVIPSSVIHIGDNAFFGCHSLTSIIIPSSVISIGDHCFSNCSSLKQITIPSSVTSIGNDAFSGCTTLSNIKFEIPFSLKLIGKNCFAKCKSLIKLLIPSSVTSYELQSFKGFESLTQITIPSSITSIGNDTFSGCSSLTQITIPSSVTSIGNSAFRGCSSLTQITIPSSVTSIGNVAFAECSSLTQITIPSSITSIGNYAFSGCSSLTQITIPSSITSIGNYAFSGCSSLTQITIPFSVTSIGNNAFSRCLSLTQITIPSSVTSIGNSAFRGCSSLTQITIPSSVTSIGNVAFAECSSLTQITIPSSITSIGNNAFSRCLSLTQITIPSSVTHIGNSAFYYCKSILN</sequence>
<comment type="caution">
    <text evidence="1">The sequence shown here is derived from an EMBL/GenBank/DDBJ whole genome shotgun (WGS) entry which is preliminary data.</text>
</comment>